<dbReference type="GO" id="GO:0007165">
    <property type="term" value="P:signal transduction"/>
    <property type="evidence" value="ECO:0007669"/>
    <property type="project" value="UniProtKB-KW"/>
</dbReference>
<feature type="transmembrane region" description="Helical" evidence="10">
    <location>
        <begin position="135"/>
        <end position="158"/>
    </location>
</feature>
<keyword evidence="6 10" id="KW-1133">Transmembrane helix</keyword>
<dbReference type="PANTHER" id="PTHR21137">
    <property type="entry name" value="ODORANT RECEPTOR"/>
    <property type="match status" value="1"/>
</dbReference>
<evidence type="ECO:0000256" key="10">
    <source>
        <dbReference type="RuleBase" id="RU351113"/>
    </source>
</evidence>
<dbReference type="OrthoDB" id="6744908at2759"/>
<evidence type="ECO:0000256" key="4">
    <source>
        <dbReference type="ARBA" id="ARBA00022692"/>
    </source>
</evidence>
<dbReference type="GO" id="GO:0004984">
    <property type="term" value="F:olfactory receptor activity"/>
    <property type="evidence" value="ECO:0007669"/>
    <property type="project" value="InterPro"/>
</dbReference>
<evidence type="ECO:0000256" key="7">
    <source>
        <dbReference type="ARBA" id="ARBA00023136"/>
    </source>
</evidence>
<evidence type="ECO:0000313" key="12">
    <source>
        <dbReference type="Proteomes" id="UP001153712"/>
    </source>
</evidence>
<accession>A0A9N9XR17</accession>
<dbReference type="PANTHER" id="PTHR21137:SF35">
    <property type="entry name" value="ODORANT RECEPTOR 19A-RELATED"/>
    <property type="match status" value="1"/>
</dbReference>
<evidence type="ECO:0000313" key="11">
    <source>
        <dbReference type="EMBL" id="CAG9861670.1"/>
    </source>
</evidence>
<feature type="transmembrane region" description="Helical" evidence="10">
    <location>
        <begin position="253"/>
        <end position="273"/>
    </location>
</feature>
<comment type="subcellular location">
    <subcellularLocation>
        <location evidence="1 10">Cell membrane</location>
        <topology evidence="1 10">Multi-pass membrane protein</topology>
    </subcellularLocation>
</comment>
<name>A0A9N9XR17_PHYSR</name>
<keyword evidence="3 10" id="KW-0716">Sensory transduction</keyword>
<evidence type="ECO:0000256" key="5">
    <source>
        <dbReference type="ARBA" id="ARBA00022725"/>
    </source>
</evidence>
<evidence type="ECO:0000256" key="8">
    <source>
        <dbReference type="ARBA" id="ARBA00023170"/>
    </source>
</evidence>
<keyword evidence="9 10" id="KW-0807">Transducer</keyword>
<evidence type="ECO:0000256" key="6">
    <source>
        <dbReference type="ARBA" id="ARBA00022989"/>
    </source>
</evidence>
<dbReference type="EMBL" id="OU900097">
    <property type="protein sequence ID" value="CAG9861670.1"/>
    <property type="molecule type" value="Genomic_DNA"/>
</dbReference>
<gene>
    <name evidence="11" type="ORF">PHYEVI_LOCUS8001</name>
</gene>
<keyword evidence="7 10" id="KW-0472">Membrane</keyword>
<evidence type="ECO:0000256" key="2">
    <source>
        <dbReference type="ARBA" id="ARBA00022475"/>
    </source>
</evidence>
<feature type="transmembrane region" description="Helical" evidence="10">
    <location>
        <begin position="285"/>
        <end position="303"/>
    </location>
</feature>
<evidence type="ECO:0000256" key="1">
    <source>
        <dbReference type="ARBA" id="ARBA00004651"/>
    </source>
</evidence>
<keyword evidence="5 10" id="KW-0552">Olfaction</keyword>
<comment type="similarity">
    <text evidence="10">Belongs to the insect chemoreceptor superfamily. Heteromeric odorant receptor channel (TC 1.A.69) family.</text>
</comment>
<reference evidence="11" key="1">
    <citation type="submission" date="2022-01" db="EMBL/GenBank/DDBJ databases">
        <authorList>
            <person name="King R."/>
        </authorList>
    </citation>
    <scope>NUCLEOTIDE SEQUENCE</scope>
</reference>
<dbReference type="InterPro" id="IPR004117">
    <property type="entry name" value="7tm6_olfct_rcpt"/>
</dbReference>
<evidence type="ECO:0000256" key="3">
    <source>
        <dbReference type="ARBA" id="ARBA00022606"/>
    </source>
</evidence>
<dbReference type="GO" id="GO:0005549">
    <property type="term" value="F:odorant binding"/>
    <property type="evidence" value="ECO:0007669"/>
    <property type="project" value="InterPro"/>
</dbReference>
<dbReference type="Proteomes" id="UP001153712">
    <property type="component" value="Chromosome 4"/>
</dbReference>
<protein>
    <recommendedName>
        <fullName evidence="10">Odorant receptor</fullName>
    </recommendedName>
</protein>
<keyword evidence="2" id="KW-1003">Cell membrane</keyword>
<organism evidence="11 12">
    <name type="scientific">Phyllotreta striolata</name>
    <name type="common">Striped flea beetle</name>
    <name type="synonym">Crioceris striolata</name>
    <dbReference type="NCBI Taxonomy" id="444603"/>
    <lineage>
        <taxon>Eukaryota</taxon>
        <taxon>Metazoa</taxon>
        <taxon>Ecdysozoa</taxon>
        <taxon>Arthropoda</taxon>
        <taxon>Hexapoda</taxon>
        <taxon>Insecta</taxon>
        <taxon>Pterygota</taxon>
        <taxon>Neoptera</taxon>
        <taxon>Endopterygota</taxon>
        <taxon>Coleoptera</taxon>
        <taxon>Polyphaga</taxon>
        <taxon>Cucujiformia</taxon>
        <taxon>Chrysomeloidea</taxon>
        <taxon>Chrysomelidae</taxon>
        <taxon>Galerucinae</taxon>
        <taxon>Alticini</taxon>
        <taxon>Phyllotreta</taxon>
    </lineage>
</organism>
<sequence>MASNKREHVHMRFIKTFVVLSGIWPLDLKGIKKHLYDLYFRATFLFYVLNVCTVYVTAKEVAFRGKTTEITDYVANTIFATLLILKALTYRSKGIKNLLDSILELEKEVLEKYDDESRSIYMENVKSAEYLGSVYIFQGCFMSLCAQVFPLIMTLMSVPDEQGRVEKYYIVPNWEPFDKYEHYYAAFALQFVYTIIAETYIVFCGTFFLFVLKNVQGQLRVLQHRFREGHSVKDCIRFHQAIIQLFNDFNSTFYMFIFMEYIFTSFGLSIVVLEFMLEETIQMKIAAAGFFSAFAGQLLFIYYNADQVTWESSDGLVRAIFDGSWYEIDPKAQKLLVFVIKRAQKPLTLSIGPFRKVGVDSMIALFKATYSYISLMWR</sequence>
<dbReference type="Pfam" id="PF02949">
    <property type="entry name" value="7tm_6"/>
    <property type="match status" value="1"/>
</dbReference>
<keyword evidence="8 10" id="KW-0675">Receptor</keyword>
<keyword evidence="12" id="KW-1185">Reference proteome</keyword>
<dbReference type="GO" id="GO:0005886">
    <property type="term" value="C:plasma membrane"/>
    <property type="evidence" value="ECO:0007669"/>
    <property type="project" value="UniProtKB-SubCell"/>
</dbReference>
<feature type="transmembrane region" description="Helical" evidence="10">
    <location>
        <begin position="183"/>
        <end position="212"/>
    </location>
</feature>
<keyword evidence="4 10" id="KW-0812">Transmembrane</keyword>
<feature type="transmembrane region" description="Helical" evidence="10">
    <location>
        <begin position="38"/>
        <end position="58"/>
    </location>
</feature>
<feature type="transmembrane region" description="Helical" evidence="10">
    <location>
        <begin position="70"/>
        <end position="90"/>
    </location>
</feature>
<comment type="caution">
    <text evidence="10">Lacks conserved residue(s) required for the propagation of feature annotation.</text>
</comment>
<evidence type="ECO:0000256" key="9">
    <source>
        <dbReference type="ARBA" id="ARBA00023224"/>
    </source>
</evidence>
<proteinExistence type="inferred from homology"/>
<dbReference type="AlphaFoldDB" id="A0A9N9XR17"/>